<dbReference type="Proteomes" id="UP000026961">
    <property type="component" value="Chromosome 1"/>
</dbReference>
<evidence type="ECO:0000313" key="2">
    <source>
        <dbReference type="Proteomes" id="UP000026961"/>
    </source>
</evidence>
<dbReference type="EnsemblPlants" id="OGLUM01G01410.1">
    <property type="protein sequence ID" value="OGLUM01G01410.1"/>
    <property type="gene ID" value="OGLUM01G01410"/>
</dbReference>
<dbReference type="HOGENOM" id="CLU_2365788_0_0_1"/>
<protein>
    <submittedName>
        <fullName evidence="1">Uncharacterized protein</fullName>
    </submittedName>
</protein>
<sequence>KAQDRRQKKRNFNLFHLLKSAPTPADSIIVTGGKIPETLILRHSQSFKIRRIRCKSSEIEESTDVGPVVGASEISAPGGDGLYDYIEPEGCKTCTLP</sequence>
<organism evidence="1">
    <name type="scientific">Oryza glumipatula</name>
    <dbReference type="NCBI Taxonomy" id="40148"/>
    <lineage>
        <taxon>Eukaryota</taxon>
        <taxon>Viridiplantae</taxon>
        <taxon>Streptophyta</taxon>
        <taxon>Embryophyta</taxon>
        <taxon>Tracheophyta</taxon>
        <taxon>Spermatophyta</taxon>
        <taxon>Magnoliopsida</taxon>
        <taxon>Liliopsida</taxon>
        <taxon>Poales</taxon>
        <taxon>Poaceae</taxon>
        <taxon>BOP clade</taxon>
        <taxon>Oryzoideae</taxon>
        <taxon>Oryzeae</taxon>
        <taxon>Oryzinae</taxon>
        <taxon>Oryza</taxon>
    </lineage>
</organism>
<reference evidence="1" key="1">
    <citation type="submission" date="2013-08" db="EMBL/GenBank/DDBJ databases">
        <title>Oryza genome evolution.</title>
        <authorList>
            <person name="Wing R.A."/>
            <person name="Panaud O."/>
            <person name="Oliveira A.C."/>
        </authorList>
    </citation>
    <scope>NUCLEOTIDE SEQUENCE</scope>
</reference>
<dbReference type="AlphaFoldDB" id="A0A0D9Y2J6"/>
<keyword evidence="2" id="KW-1185">Reference proteome</keyword>
<name>A0A0D9Y2J6_9ORYZ</name>
<evidence type="ECO:0000313" key="1">
    <source>
        <dbReference type="EnsemblPlants" id="OGLUM01G01410.1"/>
    </source>
</evidence>
<dbReference type="Gramene" id="OGLUM01G01410.1">
    <property type="protein sequence ID" value="OGLUM01G01410.1"/>
    <property type="gene ID" value="OGLUM01G01410"/>
</dbReference>
<proteinExistence type="predicted"/>
<reference evidence="1" key="2">
    <citation type="submission" date="2015-04" db="UniProtKB">
        <authorList>
            <consortium name="EnsemblPlants"/>
        </authorList>
    </citation>
    <scope>IDENTIFICATION</scope>
</reference>
<reference evidence="1" key="3">
    <citation type="submission" date="2018-05" db="EMBL/GenBank/DDBJ databases">
        <title>OgluRS3 (Oryza glumaepatula Reference Sequence Version 3).</title>
        <authorList>
            <person name="Zhang J."/>
            <person name="Kudrna D."/>
            <person name="Lee S."/>
            <person name="Talag J."/>
            <person name="Welchert J."/>
            <person name="Wing R.A."/>
        </authorList>
    </citation>
    <scope>NUCLEOTIDE SEQUENCE [LARGE SCALE GENOMIC DNA]</scope>
</reference>
<accession>A0A0D9Y2J6</accession>